<dbReference type="EMBL" id="BJNQ01000029">
    <property type="protein sequence ID" value="GEC76911.1"/>
    <property type="molecule type" value="Genomic_DNA"/>
</dbReference>
<feature type="region of interest" description="Disordered" evidence="1">
    <location>
        <begin position="1"/>
        <end position="22"/>
    </location>
</feature>
<feature type="region of interest" description="Disordered" evidence="1">
    <location>
        <begin position="67"/>
        <end position="114"/>
    </location>
</feature>
<dbReference type="Proteomes" id="UP000317410">
    <property type="component" value="Unassembled WGS sequence"/>
</dbReference>
<reference evidence="2 3" key="1">
    <citation type="submission" date="2019-06" db="EMBL/GenBank/DDBJ databases">
        <title>Whole genome shotgun sequence of Microbacterium liquefaciens NBRC 15037.</title>
        <authorList>
            <person name="Hosoyama A."/>
            <person name="Uohara A."/>
            <person name="Ohji S."/>
            <person name="Ichikawa N."/>
        </authorList>
    </citation>
    <scope>NUCLEOTIDE SEQUENCE [LARGE SCALE GENOMIC DNA]</scope>
    <source>
        <strain evidence="2 3">NBRC 15037</strain>
    </source>
</reference>
<comment type="caution">
    <text evidence="2">The sequence shown here is derived from an EMBL/GenBank/DDBJ whole genome shotgun (WGS) entry which is preliminary data.</text>
</comment>
<evidence type="ECO:0000313" key="3">
    <source>
        <dbReference type="Proteomes" id="UP000317410"/>
    </source>
</evidence>
<proteinExistence type="predicted"/>
<accession>A0A4Y4B8L4</accession>
<sequence length="114" mass="11836">MRAHPALDDAHAVAGGGGRDIRDGIRDHIEQVDLLRLQLHRSGGQRPARFGTVRDGRMVACTSVASDRAGTRVNPSAAAPHAEASASRLLGGGGLRPRRPTLRPGGHLGVDVAG</sequence>
<feature type="compositionally biased region" description="Basic and acidic residues" evidence="1">
    <location>
        <begin position="1"/>
        <end position="11"/>
    </location>
</feature>
<dbReference type="AlphaFoldDB" id="A0A4Y4B8L4"/>
<name>A0A4Y4B8L4_MICMQ</name>
<protein>
    <submittedName>
        <fullName evidence="2">Uncharacterized protein</fullName>
    </submittedName>
</protein>
<organism evidence="2 3">
    <name type="scientific">Microbacterium maritypicum</name>
    <name type="common">Microbacterium liquefaciens</name>
    <dbReference type="NCBI Taxonomy" id="33918"/>
    <lineage>
        <taxon>Bacteria</taxon>
        <taxon>Bacillati</taxon>
        <taxon>Actinomycetota</taxon>
        <taxon>Actinomycetes</taxon>
        <taxon>Micrococcales</taxon>
        <taxon>Microbacteriaceae</taxon>
        <taxon>Microbacterium</taxon>
    </lineage>
</organism>
<evidence type="ECO:0000256" key="1">
    <source>
        <dbReference type="SAM" id="MobiDB-lite"/>
    </source>
</evidence>
<gene>
    <name evidence="2" type="ORF">MLI01_30560</name>
</gene>
<feature type="compositionally biased region" description="Low complexity" evidence="1">
    <location>
        <begin position="75"/>
        <end position="89"/>
    </location>
</feature>
<evidence type="ECO:0000313" key="2">
    <source>
        <dbReference type="EMBL" id="GEC76911.1"/>
    </source>
</evidence>